<feature type="signal peptide" evidence="1">
    <location>
        <begin position="1"/>
        <end position="24"/>
    </location>
</feature>
<accession>A0A084SW06</accession>
<dbReference type="PROSITE" id="PS51257">
    <property type="entry name" value="PROKAR_LIPOPROTEIN"/>
    <property type="match status" value="1"/>
</dbReference>
<feature type="chain" id="PRO_5001781650" description="DUF2380 domain-containing protein" evidence="1">
    <location>
        <begin position="25"/>
        <end position="480"/>
    </location>
</feature>
<sequence length="480" mass="52767">MRPRPWWAVLLLALPLLSTGCASWTPSPGRGTNLRYSPREVEIPSLTYRRQGAREAVTAVESSRQGALSAHLAFVRALGDVTTSTRRISSGLSRLEASKRGIAGRYPDLFVPFVAYGAHQLRWMDAELAAATRLSTLASEMEDPDMQLALLRLGGPRLQSTMMGAMLLAVWLDFLTLADVVLAQHPSYNVEHLFVQMERSRTMLGPAMTALASGEPGQAEAATADLPALIGHLTGEFAATRERVLESEKNLQKIVLVKDLLESVAMVSALKMALPRMLGPTPSATLGVGLMMGSNGVMMGTRMVVSAEWVEMMRQLVRAGVISLPAVSAAVRIHAGQVMMAEAYGDLPRGVREALGDGPEVRGMRVTDRAGAGMAEPPEHHVMPQEFREWFEKRGFTDEMSIDHFCVRMEQANHQAIHGGGDWRLGRNWAGEWNRLVMSELRDAEMAAGRMLTRNEVLNIVAELMTDYGIPMNFIRRRGR</sequence>
<gene>
    <name evidence="2" type="ORF">Q664_13610</name>
</gene>
<evidence type="ECO:0008006" key="4">
    <source>
        <dbReference type="Google" id="ProtNLM"/>
    </source>
</evidence>
<dbReference type="Proteomes" id="UP000028547">
    <property type="component" value="Unassembled WGS sequence"/>
</dbReference>
<proteinExistence type="predicted"/>
<protein>
    <recommendedName>
        <fullName evidence="4">DUF2380 domain-containing protein</fullName>
    </recommendedName>
</protein>
<dbReference type="EMBL" id="JPMI01000080">
    <property type="protein sequence ID" value="KFA92641.1"/>
    <property type="molecule type" value="Genomic_DNA"/>
</dbReference>
<organism evidence="2 3">
    <name type="scientific">Archangium violaceum Cb vi76</name>
    <dbReference type="NCBI Taxonomy" id="1406225"/>
    <lineage>
        <taxon>Bacteria</taxon>
        <taxon>Pseudomonadati</taxon>
        <taxon>Myxococcota</taxon>
        <taxon>Myxococcia</taxon>
        <taxon>Myxococcales</taxon>
        <taxon>Cystobacterineae</taxon>
        <taxon>Archangiaceae</taxon>
        <taxon>Archangium</taxon>
    </lineage>
</organism>
<keyword evidence="1" id="KW-0732">Signal</keyword>
<reference evidence="2 3" key="1">
    <citation type="submission" date="2014-07" db="EMBL/GenBank/DDBJ databases">
        <title>Draft Genome Sequence of Gephyronic Acid Producer, Cystobacter violaceus Strain Cb vi76.</title>
        <authorList>
            <person name="Stevens D.C."/>
            <person name="Young J."/>
            <person name="Carmichael R."/>
            <person name="Tan J."/>
            <person name="Taylor R.E."/>
        </authorList>
    </citation>
    <scope>NUCLEOTIDE SEQUENCE [LARGE SCALE GENOMIC DNA]</scope>
    <source>
        <strain evidence="2 3">Cb vi76</strain>
    </source>
</reference>
<comment type="caution">
    <text evidence="2">The sequence shown here is derived from an EMBL/GenBank/DDBJ whole genome shotgun (WGS) entry which is preliminary data.</text>
</comment>
<evidence type="ECO:0000256" key="1">
    <source>
        <dbReference type="SAM" id="SignalP"/>
    </source>
</evidence>
<evidence type="ECO:0000313" key="3">
    <source>
        <dbReference type="Proteomes" id="UP000028547"/>
    </source>
</evidence>
<evidence type="ECO:0000313" key="2">
    <source>
        <dbReference type="EMBL" id="KFA92641.1"/>
    </source>
</evidence>
<name>A0A084SW06_9BACT</name>
<dbReference type="AlphaFoldDB" id="A0A084SW06"/>